<feature type="compositionally biased region" description="Low complexity" evidence="1">
    <location>
        <begin position="15"/>
        <end position="32"/>
    </location>
</feature>
<accession>A0ABY4AH36</accession>
<evidence type="ECO:0000313" key="4">
    <source>
        <dbReference type="Proteomes" id="UP000831607"/>
    </source>
</evidence>
<keyword evidence="2" id="KW-0812">Transmembrane</keyword>
<keyword evidence="2" id="KW-1133">Transmembrane helix</keyword>
<evidence type="ECO:0000256" key="2">
    <source>
        <dbReference type="SAM" id="Phobius"/>
    </source>
</evidence>
<feature type="region of interest" description="Disordered" evidence="1">
    <location>
        <begin position="1"/>
        <end position="37"/>
    </location>
</feature>
<protein>
    <submittedName>
        <fullName evidence="3">Uncharacterized protein</fullName>
    </submittedName>
</protein>
<keyword evidence="2" id="KW-0472">Membrane</keyword>
<keyword evidence="4" id="KW-1185">Reference proteome</keyword>
<dbReference type="EMBL" id="CP063982">
    <property type="protein sequence ID" value="UOD49603.1"/>
    <property type="molecule type" value="Genomic_DNA"/>
</dbReference>
<proteinExistence type="predicted"/>
<dbReference type="Proteomes" id="UP000831607">
    <property type="component" value="Chromosome"/>
</dbReference>
<name>A0ABY4AH36_9BURK</name>
<feature type="transmembrane region" description="Helical" evidence="2">
    <location>
        <begin position="51"/>
        <end position="70"/>
    </location>
</feature>
<organism evidence="3 4">
    <name type="scientific">Orrella daihaiensis</name>
    <dbReference type="NCBI Taxonomy" id="2782176"/>
    <lineage>
        <taxon>Bacteria</taxon>
        <taxon>Pseudomonadati</taxon>
        <taxon>Pseudomonadota</taxon>
        <taxon>Betaproteobacteria</taxon>
        <taxon>Burkholderiales</taxon>
        <taxon>Alcaligenaceae</taxon>
        <taxon>Orrella</taxon>
    </lineage>
</organism>
<evidence type="ECO:0000256" key="1">
    <source>
        <dbReference type="SAM" id="MobiDB-lite"/>
    </source>
</evidence>
<reference evidence="3 4" key="1">
    <citation type="submission" date="2020-11" db="EMBL/GenBank/DDBJ databases">
        <title>Algicoccus daihaiensis sp.nov., isolated from Daihai Lake in Inner Mongolia.</title>
        <authorList>
            <person name="Kai J."/>
        </authorList>
    </citation>
    <scope>NUCLEOTIDE SEQUENCE [LARGE SCALE GENOMIC DNA]</scope>
    <source>
        <strain evidence="4">f23</strain>
    </source>
</reference>
<sequence>MDHTTHKEGLNTPDNKASNSSDSQRSSEQNQSKSINLPNELPHWLSKRIEFSLPVWVLAIVALLLALLIFD</sequence>
<evidence type="ECO:0000313" key="3">
    <source>
        <dbReference type="EMBL" id="UOD49603.1"/>
    </source>
</evidence>
<dbReference type="RefSeq" id="WP_243477830.1">
    <property type="nucleotide sequence ID" value="NZ_CP063982.1"/>
</dbReference>
<gene>
    <name evidence="3" type="ORF">DHf2319_08975</name>
</gene>